<sequence length="335" mass="37907">MSMAQRIQDAWNEQASWLVVLRPLSWLYRFGFCANQALYKHGIKPVYTAPVPVMVIGNITVGGSGKTPLLIQLVKYLQHQQIRVGVISRGYGGEGPFPLLVTQHSEPNTVGDEPCLIVQSTHVPMAVGPNRQASIELLLENQKLDLIISDDGLQHWALARQLEWIVLDQNRGLGNEKLLPEGYLREPKSRLNDSTVIEHSKTAQAQRSMHLSVGQPYLLNGNLEANWFDANQYFNAVVGIGFPQRFYHTLNTIGVQQYQAHEFPDHHDYEIDDLVFENHDAIITTEKDAVKFKTLLKQHPEFNTPIWVVPVEAVLSSDCYDLLKQQLQHVGIQFS</sequence>
<protein>
    <recommendedName>
        <fullName evidence="4 13">Tetraacyldisaccharide 4'-kinase</fullName>
        <ecNumber evidence="3 13">2.7.1.130</ecNumber>
    </recommendedName>
    <alternativeName>
        <fullName evidence="12 13">Lipid A 4'-kinase</fullName>
    </alternativeName>
</protein>
<dbReference type="NCBIfam" id="TIGR00682">
    <property type="entry name" value="lpxK"/>
    <property type="match status" value="1"/>
</dbReference>
<dbReference type="RefSeq" id="WP_004653879.1">
    <property type="nucleotide sequence ID" value="NZ_KB849179.1"/>
</dbReference>
<keyword evidence="9 13" id="KW-0418">Kinase</keyword>
<evidence type="ECO:0000256" key="2">
    <source>
        <dbReference type="ARBA" id="ARBA00004870"/>
    </source>
</evidence>
<reference evidence="15 17" key="2">
    <citation type="submission" date="2017-12" db="EMBL/GenBank/DDBJ databases">
        <title>Draft Genome sequences of multiple microbial strains isolated from spacecraft associated surfaces.</title>
        <authorList>
            <person name="Seuylemezian A."/>
            <person name="Vaishampayan P."/>
            <person name="Venkateswaran K."/>
        </authorList>
    </citation>
    <scope>NUCLEOTIDE SEQUENCE [LARGE SCALE GENOMIC DNA]</scope>
    <source>
        <strain evidence="15 17">2P01AA</strain>
    </source>
</reference>
<dbReference type="PANTHER" id="PTHR42724:SF1">
    <property type="entry name" value="TETRAACYLDISACCHARIDE 4'-KINASE, MITOCHONDRIAL-RELATED"/>
    <property type="match status" value="1"/>
</dbReference>
<dbReference type="UniPathway" id="UPA00359">
    <property type="reaction ID" value="UER00482"/>
</dbReference>
<evidence type="ECO:0000256" key="3">
    <source>
        <dbReference type="ARBA" id="ARBA00012071"/>
    </source>
</evidence>
<evidence type="ECO:0000313" key="16">
    <source>
        <dbReference type="Proteomes" id="UP000013034"/>
    </source>
</evidence>
<dbReference type="PANTHER" id="PTHR42724">
    <property type="entry name" value="TETRAACYLDISACCHARIDE 4'-KINASE"/>
    <property type="match status" value="1"/>
</dbReference>
<comment type="function">
    <text evidence="1 13">Transfers the gamma-phosphate of ATP to the 4'-position of a tetraacyldisaccharide 1-phosphate intermediate (termed DS-1-P) to form tetraacyldisaccharide 1,4'-bis-phosphate (lipid IVA).</text>
</comment>
<evidence type="ECO:0000256" key="6">
    <source>
        <dbReference type="ARBA" id="ARBA00022556"/>
    </source>
</evidence>
<keyword evidence="8 13" id="KW-0547">Nucleotide-binding</keyword>
<keyword evidence="5 13" id="KW-0444">Lipid biosynthesis</keyword>
<dbReference type="EC" id="2.7.1.130" evidence="3 13"/>
<keyword evidence="6 13" id="KW-0441">Lipid A biosynthesis</keyword>
<accession>A0A2N0WEE5</accession>
<dbReference type="GO" id="GO:0005886">
    <property type="term" value="C:plasma membrane"/>
    <property type="evidence" value="ECO:0007669"/>
    <property type="project" value="TreeGrafter"/>
</dbReference>
<dbReference type="InterPro" id="IPR027417">
    <property type="entry name" value="P-loop_NTPase"/>
</dbReference>
<comment type="catalytic activity">
    <reaction evidence="13">
        <text>a lipid A disaccharide + ATP = a lipid IVA + ADP + H(+)</text>
        <dbReference type="Rhea" id="RHEA:67840"/>
        <dbReference type="ChEBI" id="CHEBI:15378"/>
        <dbReference type="ChEBI" id="CHEBI:30616"/>
        <dbReference type="ChEBI" id="CHEBI:176343"/>
        <dbReference type="ChEBI" id="CHEBI:176425"/>
        <dbReference type="ChEBI" id="CHEBI:456216"/>
        <dbReference type="EC" id="2.7.1.130"/>
    </reaction>
</comment>
<evidence type="ECO:0000313" key="14">
    <source>
        <dbReference type="EMBL" id="ENU23564.1"/>
    </source>
</evidence>
<dbReference type="GO" id="GO:0009244">
    <property type="term" value="P:lipopolysaccharide core region biosynthetic process"/>
    <property type="evidence" value="ECO:0007669"/>
    <property type="project" value="TreeGrafter"/>
</dbReference>
<dbReference type="EMBL" id="PISJ01000013">
    <property type="protein sequence ID" value="PKF33261.1"/>
    <property type="molecule type" value="Genomic_DNA"/>
</dbReference>
<dbReference type="Proteomes" id="UP000233553">
    <property type="component" value="Unassembled WGS sequence"/>
</dbReference>
<evidence type="ECO:0000256" key="12">
    <source>
        <dbReference type="ARBA" id="ARBA00029757"/>
    </source>
</evidence>
<evidence type="ECO:0000256" key="9">
    <source>
        <dbReference type="ARBA" id="ARBA00022777"/>
    </source>
</evidence>
<reference evidence="14 16" key="1">
    <citation type="submission" date="2013-02" db="EMBL/GenBank/DDBJ databases">
        <title>The Genome Sequence of Acinetobacter sp. NIPH 809.</title>
        <authorList>
            <consortium name="The Broad Institute Genome Sequencing Platform"/>
            <consortium name="The Broad Institute Genome Sequencing Center for Infectious Disease"/>
            <person name="Cerqueira G."/>
            <person name="Feldgarden M."/>
            <person name="Courvalin P."/>
            <person name="Perichon B."/>
            <person name="Grillot-Courvalin C."/>
            <person name="Clermont D."/>
            <person name="Rocha E."/>
            <person name="Yoon E.-J."/>
            <person name="Nemec A."/>
            <person name="Walker B."/>
            <person name="Young S.K."/>
            <person name="Zeng Q."/>
            <person name="Gargeya S."/>
            <person name="Fitzgerald M."/>
            <person name="Haas B."/>
            <person name="Abouelleil A."/>
            <person name="Alvarado L."/>
            <person name="Arachchi H.M."/>
            <person name="Berlin A.M."/>
            <person name="Chapman S.B."/>
            <person name="Dewar J."/>
            <person name="Goldberg J."/>
            <person name="Griggs A."/>
            <person name="Gujja S."/>
            <person name="Hansen M."/>
            <person name="Howarth C."/>
            <person name="Imamovic A."/>
            <person name="Larimer J."/>
            <person name="McCowan C."/>
            <person name="Murphy C."/>
            <person name="Neiman D."/>
            <person name="Pearson M."/>
            <person name="Priest M."/>
            <person name="Roberts A."/>
            <person name="Saif S."/>
            <person name="Shea T."/>
            <person name="Sisk P."/>
            <person name="Sykes S."/>
            <person name="Wortman J."/>
            <person name="Nusbaum C."/>
            <person name="Birren B."/>
        </authorList>
    </citation>
    <scope>NUCLEOTIDE SEQUENCE [LARGE SCALE GENOMIC DNA]</scope>
    <source>
        <strain evidence="14 16">NIPH 809</strain>
    </source>
</reference>
<keyword evidence="10 13" id="KW-0067">ATP-binding</keyword>
<dbReference type="AlphaFoldDB" id="A0A2N0WEE5"/>
<comment type="caution">
    <text evidence="15">The sequence shown here is derived from an EMBL/GenBank/DDBJ whole genome shotgun (WGS) entry which is preliminary data.</text>
</comment>
<evidence type="ECO:0000256" key="8">
    <source>
        <dbReference type="ARBA" id="ARBA00022741"/>
    </source>
</evidence>
<evidence type="ECO:0000313" key="17">
    <source>
        <dbReference type="Proteomes" id="UP000233553"/>
    </source>
</evidence>
<keyword evidence="11 13" id="KW-0443">Lipid metabolism</keyword>
<evidence type="ECO:0000313" key="15">
    <source>
        <dbReference type="EMBL" id="PKF33261.1"/>
    </source>
</evidence>
<dbReference type="GO" id="GO:0005524">
    <property type="term" value="F:ATP binding"/>
    <property type="evidence" value="ECO:0007669"/>
    <property type="project" value="UniProtKB-UniRule"/>
</dbReference>
<dbReference type="GO" id="GO:0009029">
    <property type="term" value="F:lipid-A 4'-kinase activity"/>
    <property type="evidence" value="ECO:0007669"/>
    <property type="project" value="UniProtKB-UniRule"/>
</dbReference>
<evidence type="ECO:0000256" key="4">
    <source>
        <dbReference type="ARBA" id="ARBA00016436"/>
    </source>
</evidence>
<dbReference type="Proteomes" id="UP000013034">
    <property type="component" value="Unassembled WGS sequence"/>
</dbReference>
<evidence type="ECO:0000256" key="7">
    <source>
        <dbReference type="ARBA" id="ARBA00022679"/>
    </source>
</evidence>
<dbReference type="Pfam" id="PF02606">
    <property type="entry name" value="LpxK"/>
    <property type="match status" value="1"/>
</dbReference>
<gene>
    <name evidence="13" type="primary">lpxK</name>
    <name evidence="15" type="ORF">CW311_10600</name>
    <name evidence="14" type="ORF">F993_01717</name>
</gene>
<feature type="binding site" evidence="13">
    <location>
        <begin position="60"/>
        <end position="67"/>
    </location>
    <ligand>
        <name>ATP</name>
        <dbReference type="ChEBI" id="CHEBI:30616"/>
    </ligand>
</feature>
<dbReference type="HAMAP" id="MF_00409">
    <property type="entry name" value="LpxK"/>
    <property type="match status" value="1"/>
</dbReference>
<evidence type="ECO:0000256" key="13">
    <source>
        <dbReference type="HAMAP-Rule" id="MF_00409"/>
    </source>
</evidence>
<evidence type="ECO:0000256" key="10">
    <source>
        <dbReference type="ARBA" id="ARBA00022840"/>
    </source>
</evidence>
<name>A0A2N0WEE5_9GAMM</name>
<evidence type="ECO:0000256" key="11">
    <source>
        <dbReference type="ARBA" id="ARBA00023098"/>
    </source>
</evidence>
<comment type="similarity">
    <text evidence="13">Belongs to the LpxK family.</text>
</comment>
<evidence type="ECO:0000256" key="5">
    <source>
        <dbReference type="ARBA" id="ARBA00022516"/>
    </source>
</evidence>
<dbReference type="SUPFAM" id="SSF52540">
    <property type="entry name" value="P-loop containing nucleoside triphosphate hydrolases"/>
    <property type="match status" value="1"/>
</dbReference>
<keyword evidence="16" id="KW-1185">Reference proteome</keyword>
<organism evidence="15 17">
    <name type="scientific">Acinetobacter proteolyticus</name>
    <dbReference type="NCBI Taxonomy" id="1776741"/>
    <lineage>
        <taxon>Bacteria</taxon>
        <taxon>Pseudomonadati</taxon>
        <taxon>Pseudomonadota</taxon>
        <taxon>Gammaproteobacteria</taxon>
        <taxon>Moraxellales</taxon>
        <taxon>Moraxellaceae</taxon>
        <taxon>Acinetobacter</taxon>
    </lineage>
</organism>
<evidence type="ECO:0000256" key="1">
    <source>
        <dbReference type="ARBA" id="ARBA00002274"/>
    </source>
</evidence>
<comment type="pathway">
    <text evidence="2 13">Glycolipid biosynthesis; lipid IV(A) biosynthesis; lipid IV(A) from (3R)-3-hydroxytetradecanoyl-[acyl-carrier-protein] and UDP-N-acetyl-alpha-D-glucosamine: step 6/6.</text>
</comment>
<dbReference type="GO" id="GO:0009245">
    <property type="term" value="P:lipid A biosynthetic process"/>
    <property type="evidence" value="ECO:0007669"/>
    <property type="project" value="UniProtKB-UniRule"/>
</dbReference>
<dbReference type="InterPro" id="IPR003758">
    <property type="entry name" value="LpxK"/>
</dbReference>
<dbReference type="EMBL" id="APOI01000015">
    <property type="protein sequence ID" value="ENU23564.1"/>
    <property type="molecule type" value="Genomic_DNA"/>
</dbReference>
<keyword evidence="7 13" id="KW-0808">Transferase</keyword>
<proteinExistence type="inferred from homology"/>